<keyword evidence="1 4" id="KW-0479">Metal-binding</keyword>
<sequence length="169" mass="18190">MQISRIPSYEEASMAGADYTLSPMSPLAHLSKKIDVTKLKTKACRYFVLGVTCPFGDSCAFSHSEPVSPAAYAPGRMSAKSPVSLNFEDLSKSGSGHLSDTQSNDAAGEVTERVVFGQPPPAYEIALRESETLAAASAAAEELSTPPAYPKRFRFDPYSVNWIAYEKTA</sequence>
<dbReference type="PROSITE" id="PS50103">
    <property type="entry name" value="ZF_C3H1"/>
    <property type="match status" value="1"/>
</dbReference>
<dbReference type="RefSeq" id="XP_010701239.1">
    <property type="nucleotide sequence ID" value="XM_010702937.1"/>
</dbReference>
<evidence type="ECO:0000256" key="3">
    <source>
        <dbReference type="ARBA" id="ARBA00022833"/>
    </source>
</evidence>
<dbReference type="InterPro" id="IPR000571">
    <property type="entry name" value="Znf_CCCH"/>
</dbReference>
<dbReference type="VEuPathDB" id="TriTrypDB:LPMP_302160"/>
<evidence type="ECO:0000259" key="5">
    <source>
        <dbReference type="PROSITE" id="PS50103"/>
    </source>
</evidence>
<proteinExistence type="predicted"/>
<dbReference type="GeneID" id="22577269"/>
<dbReference type="AlphaFoldDB" id="A0A088RWM5"/>
<name>A0A088RWM5_LEIPA</name>
<dbReference type="InterPro" id="IPR036855">
    <property type="entry name" value="Znf_CCCH_sf"/>
</dbReference>
<dbReference type="InterPro" id="IPR041367">
    <property type="entry name" value="Znf-CCCH_4"/>
</dbReference>
<evidence type="ECO:0000256" key="4">
    <source>
        <dbReference type="PROSITE-ProRule" id="PRU00723"/>
    </source>
</evidence>
<keyword evidence="3 4" id="KW-0862">Zinc</keyword>
<dbReference type="OrthoDB" id="410307at2759"/>
<dbReference type="SUPFAM" id="SSF90229">
    <property type="entry name" value="CCCH zinc finger"/>
    <property type="match status" value="1"/>
</dbReference>
<dbReference type="EMBL" id="CP009399">
    <property type="protein sequence ID" value="AIO00439.1"/>
    <property type="molecule type" value="Genomic_DNA"/>
</dbReference>
<keyword evidence="2 4" id="KW-0863">Zinc-finger</keyword>
<dbReference type="Pfam" id="PF18044">
    <property type="entry name" value="zf-CCCH_4"/>
    <property type="match status" value="1"/>
</dbReference>
<organism evidence="6 7">
    <name type="scientific">Leishmania panamensis</name>
    <dbReference type="NCBI Taxonomy" id="5679"/>
    <lineage>
        <taxon>Eukaryota</taxon>
        <taxon>Discoba</taxon>
        <taxon>Euglenozoa</taxon>
        <taxon>Kinetoplastea</taxon>
        <taxon>Metakinetoplastina</taxon>
        <taxon>Trypanosomatida</taxon>
        <taxon>Trypanosomatidae</taxon>
        <taxon>Leishmaniinae</taxon>
        <taxon>Leishmania</taxon>
        <taxon>Leishmania guyanensis species complex</taxon>
    </lineage>
</organism>
<evidence type="ECO:0000256" key="1">
    <source>
        <dbReference type="ARBA" id="ARBA00022723"/>
    </source>
</evidence>
<protein>
    <recommendedName>
        <fullName evidence="5">C3H1-type domain-containing protein</fullName>
    </recommendedName>
</protein>
<evidence type="ECO:0000313" key="6">
    <source>
        <dbReference type="EMBL" id="AIO00439.1"/>
    </source>
</evidence>
<evidence type="ECO:0000313" key="7">
    <source>
        <dbReference type="Proteomes" id="UP000063063"/>
    </source>
</evidence>
<dbReference type="VEuPathDB" id="TriTrypDB:LPAL13_300025900"/>
<accession>A0A088RWM5</accession>
<dbReference type="Proteomes" id="UP000063063">
    <property type="component" value="Chromosome 30"/>
</dbReference>
<evidence type="ECO:0000256" key="2">
    <source>
        <dbReference type="ARBA" id="ARBA00022771"/>
    </source>
</evidence>
<gene>
    <name evidence="6" type="ORF">LPMP_302160</name>
</gene>
<dbReference type="Gene3D" id="4.10.1000.10">
    <property type="entry name" value="Zinc finger, CCCH-type"/>
    <property type="match status" value="1"/>
</dbReference>
<reference evidence="6 7" key="1">
    <citation type="journal article" date="2015" name="Sci. Rep.">
        <title>The genome of Leishmania panamensis: insights into genomics of the L. (Viannia) subgenus.</title>
        <authorList>
            <person name="Llanes A."/>
            <person name="Restrepo C.M."/>
            <person name="Vecchio G.D."/>
            <person name="Anguizola F.J."/>
            <person name="Lleonart R."/>
        </authorList>
    </citation>
    <scope>NUCLEOTIDE SEQUENCE [LARGE SCALE GENOMIC DNA]</scope>
    <source>
        <strain evidence="6 7">MHOM/PA/94/PSC-1</strain>
    </source>
</reference>
<dbReference type="GO" id="GO:0008270">
    <property type="term" value="F:zinc ion binding"/>
    <property type="evidence" value="ECO:0007669"/>
    <property type="project" value="UniProtKB-KW"/>
</dbReference>
<keyword evidence="7" id="KW-1185">Reference proteome</keyword>
<feature type="zinc finger region" description="C3H1-type" evidence="4">
    <location>
        <begin position="38"/>
        <end position="66"/>
    </location>
</feature>
<dbReference type="eggNOG" id="ENOG502SEV0">
    <property type="taxonomic scope" value="Eukaryota"/>
</dbReference>
<feature type="domain" description="C3H1-type" evidence="5">
    <location>
        <begin position="38"/>
        <end position="66"/>
    </location>
</feature>
<dbReference type="SMART" id="SM00356">
    <property type="entry name" value="ZnF_C3H1"/>
    <property type="match status" value="1"/>
</dbReference>
<dbReference type="KEGG" id="lpan:LPMP_302160"/>